<comment type="similarity">
    <text evidence="2 5">Belongs to the DegT/DnrJ/EryC1 family.</text>
</comment>
<organism evidence="7 8">
    <name type="scientific">Xanthomonas albilineans (strain GPE PC73 / CFBP 7063)</name>
    <dbReference type="NCBI Taxonomy" id="380358"/>
    <lineage>
        <taxon>Bacteria</taxon>
        <taxon>Pseudomonadati</taxon>
        <taxon>Pseudomonadota</taxon>
        <taxon>Gammaproteobacteria</taxon>
        <taxon>Lysobacterales</taxon>
        <taxon>Lysobacteraceae</taxon>
        <taxon>Xanthomonas</taxon>
    </lineage>
</organism>
<feature type="active site" description="Proton acceptor" evidence="3">
    <location>
        <position position="170"/>
    </location>
</feature>
<dbReference type="Proteomes" id="UP000001890">
    <property type="component" value="Chromosome"/>
</dbReference>
<keyword evidence="6" id="KW-1133">Transmembrane helix</keyword>
<dbReference type="AlphaFoldDB" id="D2UE75"/>
<sequence>MRIEVPPTAGLPLRLHDLWPVRSDTRLASALSLPDALLTCSGTAALIIALRTLAAASRRRQVVVSAYTCPLVALAVAHCGLQLVLCDLLPNSLELDPAQLAQRCSNDTLAIIATHLGGRLIDLAPLSRAAETCNAMLIEDAAQALGGIHADGTPAGMGGDIGFCSLAAGKGLTLYEGGLLMSPHASLRRALADTAARLGQRDWNWELRRSVELLGYAALYRPYWLRWVYGAPLRRALRRDDRVAAANERFGTTIPQHAVGAWREAVGVRASARWPAFMAQIREQGRQRSARLATIQGLHVIADSPGAQGSWPILMVLLPDANARERVLASLWPRGLGVTVPFAHALPDYDYLETLVERTAIPNAHDFAARCLSISNSPWLDDAGFETIVATLQAACATAMQARATADMQTMSIDVIDTCG</sequence>
<dbReference type="Gene3D" id="3.90.1150.10">
    <property type="entry name" value="Aspartate Aminotransferase, domain 1"/>
    <property type="match status" value="1"/>
</dbReference>
<evidence type="ECO:0000256" key="5">
    <source>
        <dbReference type="RuleBase" id="RU004508"/>
    </source>
</evidence>
<feature type="modified residue" description="N6-(pyridoxal phosphate)lysine" evidence="4">
    <location>
        <position position="170"/>
    </location>
</feature>
<reference evidence="7 8" key="1">
    <citation type="journal article" date="2009" name="BMC Genomics">
        <title>The complete genome sequence of Xanthomonas albilineans provides new insights into the reductive genome evolution of the xylem-limited Xanthomonadaceae.</title>
        <authorList>
            <person name="Pieretti I."/>
            <person name="Royer M."/>
            <person name="Barbe V."/>
            <person name="Carrere S."/>
            <person name="Koebnik R."/>
            <person name="Cociancich S."/>
            <person name="Couloux A."/>
            <person name="Darrasse A."/>
            <person name="Gouzy J."/>
            <person name="Jacques M.A."/>
            <person name="Lauber E."/>
            <person name="Manceau C."/>
            <person name="Mangenot S."/>
            <person name="Poussier S."/>
            <person name="Segurens B."/>
            <person name="Szurek B."/>
            <person name="Verdier V."/>
            <person name="Arlat M."/>
            <person name="Rott P."/>
        </authorList>
    </citation>
    <scope>NUCLEOTIDE SEQUENCE [LARGE SCALE GENOMIC DNA]</scope>
    <source>
        <strain evidence="8">GPE PC73 / CFBP 7063</strain>
    </source>
</reference>
<dbReference type="KEGG" id="xal:XALC_1779"/>
<keyword evidence="8" id="KW-1185">Reference proteome</keyword>
<evidence type="ECO:0000256" key="1">
    <source>
        <dbReference type="ARBA" id="ARBA00022898"/>
    </source>
</evidence>
<dbReference type="SUPFAM" id="SSF53383">
    <property type="entry name" value="PLP-dependent transferases"/>
    <property type="match status" value="1"/>
</dbReference>
<dbReference type="InterPro" id="IPR015422">
    <property type="entry name" value="PyrdxlP-dep_Trfase_small"/>
</dbReference>
<dbReference type="InterPro" id="IPR015424">
    <property type="entry name" value="PyrdxlP-dep_Trfase"/>
</dbReference>
<evidence type="ECO:0000256" key="6">
    <source>
        <dbReference type="SAM" id="Phobius"/>
    </source>
</evidence>
<evidence type="ECO:0000256" key="3">
    <source>
        <dbReference type="PIRSR" id="PIRSR000390-1"/>
    </source>
</evidence>
<keyword evidence="7" id="KW-0808">Transferase</keyword>
<dbReference type="STRING" id="380358.XALC_1779"/>
<evidence type="ECO:0000256" key="2">
    <source>
        <dbReference type="ARBA" id="ARBA00037999"/>
    </source>
</evidence>
<evidence type="ECO:0000313" key="7">
    <source>
        <dbReference type="EMBL" id="CBA16273.1"/>
    </source>
</evidence>
<dbReference type="RefSeq" id="WP_012916273.1">
    <property type="nucleotide sequence ID" value="NC_013722.1"/>
</dbReference>
<dbReference type="InterPro" id="IPR000653">
    <property type="entry name" value="DegT/StrS_aminotransferase"/>
</dbReference>
<dbReference type="EMBL" id="FP565176">
    <property type="protein sequence ID" value="CBA16273.1"/>
    <property type="molecule type" value="Genomic_DNA"/>
</dbReference>
<dbReference type="PATRIC" id="fig|29447.3.peg.1739"/>
<dbReference type="PANTHER" id="PTHR30244:SF34">
    <property type="entry name" value="DTDP-4-AMINO-4,6-DIDEOXYGALACTOSE TRANSAMINASE"/>
    <property type="match status" value="1"/>
</dbReference>
<proteinExistence type="inferred from homology"/>
<feature type="transmembrane region" description="Helical" evidence="6">
    <location>
        <begin position="27"/>
        <end position="50"/>
    </location>
</feature>
<dbReference type="GeneID" id="57877088"/>
<evidence type="ECO:0000313" key="8">
    <source>
        <dbReference type="Proteomes" id="UP000001890"/>
    </source>
</evidence>
<evidence type="ECO:0000256" key="4">
    <source>
        <dbReference type="PIRSR" id="PIRSR000390-2"/>
    </source>
</evidence>
<dbReference type="InterPro" id="IPR015421">
    <property type="entry name" value="PyrdxlP-dep_Trfase_major"/>
</dbReference>
<dbReference type="GO" id="GO:0030170">
    <property type="term" value="F:pyridoxal phosphate binding"/>
    <property type="evidence" value="ECO:0007669"/>
    <property type="project" value="TreeGrafter"/>
</dbReference>
<dbReference type="Gene3D" id="3.40.640.10">
    <property type="entry name" value="Type I PLP-dependent aspartate aminotransferase-like (Major domain)"/>
    <property type="match status" value="1"/>
</dbReference>
<keyword evidence="6" id="KW-0472">Membrane</keyword>
<dbReference type="PIRSF" id="PIRSF000390">
    <property type="entry name" value="PLP_StrS"/>
    <property type="match status" value="1"/>
</dbReference>
<gene>
    <name evidence="7" type="ordered locus">XALc_1779</name>
</gene>
<feature type="transmembrane region" description="Helical" evidence="6">
    <location>
        <begin position="62"/>
        <end position="85"/>
    </location>
</feature>
<name>D2UE75_XANAP</name>
<dbReference type="eggNOG" id="COG0399">
    <property type="taxonomic scope" value="Bacteria"/>
</dbReference>
<dbReference type="PANTHER" id="PTHR30244">
    <property type="entry name" value="TRANSAMINASE"/>
    <property type="match status" value="1"/>
</dbReference>
<dbReference type="OrthoDB" id="9804264at2"/>
<accession>D2UE75</accession>
<dbReference type="GO" id="GO:0008483">
    <property type="term" value="F:transaminase activity"/>
    <property type="evidence" value="ECO:0007669"/>
    <property type="project" value="UniProtKB-KW"/>
</dbReference>
<dbReference type="Pfam" id="PF01041">
    <property type="entry name" value="DegT_DnrJ_EryC1"/>
    <property type="match status" value="2"/>
</dbReference>
<keyword evidence="7" id="KW-0032">Aminotransferase</keyword>
<keyword evidence="6" id="KW-0812">Transmembrane</keyword>
<dbReference type="GO" id="GO:0000271">
    <property type="term" value="P:polysaccharide biosynthetic process"/>
    <property type="evidence" value="ECO:0007669"/>
    <property type="project" value="TreeGrafter"/>
</dbReference>
<keyword evidence="1 4" id="KW-0663">Pyridoxal phosphate</keyword>
<protein>
    <submittedName>
        <fullName evidence="7">Putative degt/dnrj/eryc1/strs_aminotransferase protein</fullName>
    </submittedName>
</protein>